<dbReference type="eggNOG" id="COG4409">
    <property type="taxonomic scope" value="Bacteria"/>
</dbReference>
<dbReference type="SUPFAM" id="SSF50939">
    <property type="entry name" value="Sialidases"/>
    <property type="match status" value="1"/>
</dbReference>
<protein>
    <submittedName>
        <fullName evidence="2">Glycosyl hydrolase BNR repeat-containing protein</fullName>
    </submittedName>
</protein>
<dbReference type="RefSeq" id="WP_012259596.1">
    <property type="nucleotide sequence ID" value="NC_010175.1"/>
</dbReference>
<keyword evidence="2" id="KW-0378">Hydrolase</keyword>
<dbReference type="InParanoid" id="A9WBZ1"/>
<dbReference type="Gene3D" id="2.120.10.10">
    <property type="match status" value="1"/>
</dbReference>
<feature type="transmembrane region" description="Helical" evidence="1">
    <location>
        <begin position="522"/>
        <end position="546"/>
    </location>
</feature>
<dbReference type="PATRIC" id="fig|324602.8.peg.4230"/>
<keyword evidence="1" id="KW-0472">Membrane</keyword>
<sequence length="551" mass="61460">MKTRFALTIMVFVLLIGIAGEQTARSQGFWTAPVELSPLQYGQVPPERLERRYGWSWLPDMTLGPDGSVHVVWYGGLIVDQREGGTIDLLMYRRRNADGSWEPVRELLAPGVGGYTVRASIVLGRDGRLHLLYRAGTSIRYSSAPWDTAIQPQTWDEGRLVSDSGYYVALAADQKGVLHAFWSDVVAENTNPQCFQCGEIFYRRSTDNGATWSAIVNLSQSDLGENRPQVRVDTLNRIHIVWDEGADWYAGQGQPHYGVYRRSDDGGETWTTPVKFRLPTTVVQLLRQQPGNRQQSTNDLPGPPLEAVQQTALTVDAAGNPFVVFRGVRNDRLYFQRSLDGGDTWTPPVELPYVRARNIGDNNLDYYSLANDGAGNVHLLMVGFTAGTETGDRPPALIHMTFDGTRWLPPRIIMQNDLYPELPRLAIYEGNQLHAVWFTRSRLFEGDRPEDRPIHQIWYSSARLNLPPRPGLPLFTPTPLPPTPTAAAGVVVEPTPTPIVLPETIRNAPPLQEPMNWERGGLAVIGIALAFTISILGAIGGLIIFIRNRRH</sequence>
<dbReference type="KEGG" id="cau:Caur_3765"/>
<dbReference type="CDD" id="cd15482">
    <property type="entry name" value="Sialidase_non-viral"/>
    <property type="match status" value="1"/>
</dbReference>
<keyword evidence="1" id="KW-1133">Transmembrane helix</keyword>
<evidence type="ECO:0000313" key="2">
    <source>
        <dbReference type="EMBL" id="ABY36943.1"/>
    </source>
</evidence>
<dbReference type="EMBL" id="CP000909">
    <property type="protein sequence ID" value="ABY36943.1"/>
    <property type="molecule type" value="Genomic_DNA"/>
</dbReference>
<reference evidence="3" key="1">
    <citation type="journal article" date="2011" name="BMC Genomics">
        <title>Complete genome sequence of the filamentous anoxygenic phototrophic bacterium Chloroflexus aurantiacus.</title>
        <authorList>
            <person name="Tang K.H."/>
            <person name="Barry K."/>
            <person name="Chertkov O."/>
            <person name="Dalin E."/>
            <person name="Han C.S."/>
            <person name="Hauser L.J."/>
            <person name="Honchak B.M."/>
            <person name="Karbach L.E."/>
            <person name="Land M.L."/>
            <person name="Lapidus A."/>
            <person name="Larimer F.W."/>
            <person name="Mikhailova N."/>
            <person name="Pitluck S."/>
            <person name="Pierson B.K."/>
            <person name="Blankenship R.E."/>
        </authorList>
    </citation>
    <scope>NUCLEOTIDE SEQUENCE [LARGE SCALE GENOMIC DNA]</scope>
    <source>
        <strain evidence="3">ATCC 29366 / DSM 635 / J-10-fl</strain>
    </source>
</reference>
<proteinExistence type="predicted"/>
<evidence type="ECO:0000313" key="3">
    <source>
        <dbReference type="Proteomes" id="UP000002008"/>
    </source>
</evidence>
<dbReference type="AlphaFoldDB" id="A9WBZ1"/>
<keyword evidence="3" id="KW-1185">Reference proteome</keyword>
<dbReference type="Proteomes" id="UP000002008">
    <property type="component" value="Chromosome"/>
</dbReference>
<dbReference type="InterPro" id="IPR036278">
    <property type="entry name" value="Sialidase_sf"/>
</dbReference>
<organism evidence="2 3">
    <name type="scientific">Chloroflexus aurantiacus (strain ATCC 29366 / DSM 635 / J-10-fl)</name>
    <dbReference type="NCBI Taxonomy" id="324602"/>
    <lineage>
        <taxon>Bacteria</taxon>
        <taxon>Bacillati</taxon>
        <taxon>Chloroflexota</taxon>
        <taxon>Chloroflexia</taxon>
        <taxon>Chloroflexales</taxon>
        <taxon>Chloroflexineae</taxon>
        <taxon>Chloroflexaceae</taxon>
        <taxon>Chloroflexus</taxon>
    </lineage>
</organism>
<dbReference type="STRING" id="324602.Caur_3765"/>
<dbReference type="GO" id="GO:0016787">
    <property type="term" value="F:hydrolase activity"/>
    <property type="evidence" value="ECO:0007669"/>
    <property type="project" value="UniProtKB-KW"/>
</dbReference>
<dbReference type="EnsemblBacteria" id="ABY36943">
    <property type="protein sequence ID" value="ABY36943"/>
    <property type="gene ID" value="Caur_3765"/>
</dbReference>
<keyword evidence="1" id="KW-0812">Transmembrane</keyword>
<name>A9WBZ1_CHLAA</name>
<dbReference type="HOGENOM" id="CLU_478070_0_0_0"/>
<evidence type="ECO:0000256" key="1">
    <source>
        <dbReference type="SAM" id="Phobius"/>
    </source>
</evidence>
<gene>
    <name evidence="2" type="ordered locus">Caur_3765</name>
</gene>
<accession>A9WBZ1</accession>